<comment type="caution">
    <text evidence="2">The sequence shown here is derived from an EMBL/GenBank/DDBJ whole genome shotgun (WGS) entry which is preliminary data.</text>
</comment>
<dbReference type="SUPFAM" id="SSF81901">
    <property type="entry name" value="HCP-like"/>
    <property type="match status" value="4"/>
</dbReference>
<dbReference type="Proteomes" id="UP000603453">
    <property type="component" value="Unassembled WGS sequence"/>
</dbReference>
<dbReference type="PANTHER" id="PTHR11102:SF147">
    <property type="entry name" value="SEL1L ADAPTOR SUBUNIT OF ERAD E3 UBIQUITIN LIGASE"/>
    <property type="match status" value="1"/>
</dbReference>
<keyword evidence="3" id="KW-1185">Reference proteome</keyword>
<dbReference type="SMART" id="SM00671">
    <property type="entry name" value="SEL1"/>
    <property type="match status" value="17"/>
</dbReference>
<comment type="similarity">
    <text evidence="1">Belongs to the sel-1 family.</text>
</comment>
<dbReference type="OrthoDB" id="272077at2759"/>
<protein>
    <submittedName>
        <fullName evidence="2">Uncharacterized protein</fullName>
    </submittedName>
</protein>
<evidence type="ECO:0000313" key="2">
    <source>
        <dbReference type="EMBL" id="KAG2213424.1"/>
    </source>
</evidence>
<dbReference type="InterPro" id="IPR011990">
    <property type="entry name" value="TPR-like_helical_dom_sf"/>
</dbReference>
<reference evidence="2" key="1">
    <citation type="submission" date="2020-12" db="EMBL/GenBank/DDBJ databases">
        <title>Metabolic potential, ecology and presence of endohyphal bacteria is reflected in genomic diversity of Mucoromycotina.</title>
        <authorList>
            <person name="Muszewska A."/>
            <person name="Okrasinska A."/>
            <person name="Steczkiewicz K."/>
            <person name="Drgas O."/>
            <person name="Orlowska M."/>
            <person name="Perlinska-Lenart U."/>
            <person name="Aleksandrzak-Piekarczyk T."/>
            <person name="Szatraj K."/>
            <person name="Zielenkiewicz U."/>
            <person name="Pilsyk S."/>
            <person name="Malc E."/>
            <person name="Mieczkowski P."/>
            <person name="Kruszewska J.S."/>
            <person name="Biernat P."/>
            <person name="Pawlowska J."/>
        </authorList>
    </citation>
    <scope>NUCLEOTIDE SEQUENCE</scope>
    <source>
        <strain evidence="2">WA0000017839</strain>
    </source>
</reference>
<gene>
    <name evidence="2" type="ORF">INT47_009098</name>
</gene>
<evidence type="ECO:0000313" key="3">
    <source>
        <dbReference type="Proteomes" id="UP000603453"/>
    </source>
</evidence>
<name>A0A8H7RM02_9FUNG</name>
<dbReference type="PANTHER" id="PTHR11102">
    <property type="entry name" value="SEL-1-LIKE PROTEIN"/>
    <property type="match status" value="1"/>
</dbReference>
<dbReference type="AlphaFoldDB" id="A0A8H7RM02"/>
<dbReference type="Pfam" id="PF08238">
    <property type="entry name" value="Sel1"/>
    <property type="match status" value="18"/>
</dbReference>
<accession>A0A8H7RM02</accession>
<proteinExistence type="inferred from homology"/>
<organism evidence="2 3">
    <name type="scientific">Mucor saturninus</name>
    <dbReference type="NCBI Taxonomy" id="64648"/>
    <lineage>
        <taxon>Eukaryota</taxon>
        <taxon>Fungi</taxon>
        <taxon>Fungi incertae sedis</taxon>
        <taxon>Mucoromycota</taxon>
        <taxon>Mucoromycotina</taxon>
        <taxon>Mucoromycetes</taxon>
        <taxon>Mucorales</taxon>
        <taxon>Mucorineae</taxon>
        <taxon>Mucoraceae</taxon>
        <taxon>Mucor</taxon>
    </lineage>
</organism>
<evidence type="ECO:0000256" key="1">
    <source>
        <dbReference type="ARBA" id="ARBA00038101"/>
    </source>
</evidence>
<sequence length="849" mass="97131">MGILYDSTPTEYFISGKKYLVRTQYEKAFAKFLRAAREYHTQSQFHLAVLYEKGLGTDKDFTQALFWYTKSGEYGCYDAQIRMCKVYQEGALGVAKNHALALSWLRELFSMDKSLEYIPGYKSYLFGQIWEEGGYGIDQDYNTALVHYSNAIEEGYTDACLKVVQLYLRGIGVKQDYKKALKILLNSIENGSLDSLAYFLVGNIYENGGYEVDQDLTKAIEYYVKASTLGITKAPFRLALLYYHGQGVPVDHKSALFWFKKSVEIEETSEAQYYMAIIHMEEDGPVMQSYGIALKWLRLSADQDYAQSQYLLGKLYMGDICELKLDPVKALYWLKKSFENGYTVARYEIGLLYATGGDGIEVDYKQAIFFLKDVDDNNAKSSSDIIGKLFYSGGYGIEKDYKQALFWFLNCGGEASTHNFNTIGMMYYEGGFGIQKNLKEALAWFLKAINSNHLESYVSLGILYSVGGYGVNQDYQAAHDYLLEGVDNKIADSTYYLGVLFTSRNDNEQDFKKAFSWFTKSAKYHDPYSQIWIGIYYMKGLGVERNYIEAKLWFEKASENPLGAVAFVHLGWLYHKGLGVPQSYNKAFEMYEIALKAENNDGARRYAYTCLGLLYQNGHGVSQSYCRAKEYFQKAIDLEDEDGYNCMGDVYKHGHGVNVDYNEAFLWYLKCARACDNSLYVCDEGWLNLGIMYLNGLGTDKNVNLALFYLRKALKYGNEEAQPHIRQAIDIQNEMASAPISYISETDSIIQRSLSVKPTADINLRDIEERIAELEQLKILFFEKGSDQDLKVESTTDEGLHADDFNNDEKDPPKFFHVENVCPEIEKFIYVENITIVSKKEDPDKYFHL</sequence>
<dbReference type="InterPro" id="IPR006597">
    <property type="entry name" value="Sel1-like"/>
</dbReference>
<dbReference type="InterPro" id="IPR050767">
    <property type="entry name" value="Sel1_AlgK"/>
</dbReference>
<dbReference type="EMBL" id="JAEPRD010000003">
    <property type="protein sequence ID" value="KAG2213424.1"/>
    <property type="molecule type" value="Genomic_DNA"/>
</dbReference>
<dbReference type="Gene3D" id="1.25.40.10">
    <property type="entry name" value="Tetratricopeptide repeat domain"/>
    <property type="match status" value="5"/>
</dbReference>